<protein>
    <submittedName>
        <fullName evidence="1">Uncharacterized protein</fullName>
    </submittedName>
</protein>
<dbReference type="AlphaFoldDB" id="A0AAE3D8T7"/>
<comment type="caution">
    <text evidence="1">The sequence shown here is derived from an EMBL/GenBank/DDBJ whole genome shotgun (WGS) entry which is preliminary data.</text>
</comment>
<evidence type="ECO:0000313" key="1">
    <source>
        <dbReference type="EMBL" id="MCC2120962.1"/>
    </source>
</evidence>
<dbReference type="Proteomes" id="UP001197795">
    <property type="component" value="Unassembled WGS sequence"/>
</dbReference>
<proteinExistence type="predicted"/>
<sequence>MENTKDQYIGAEIHSARSVNPDGETVTLDGDTVVWTGEEDVLTPEELEEFHRDAIKLMEESEQQKEAATPNSKITV</sequence>
<reference evidence="1 2" key="1">
    <citation type="submission" date="2021-10" db="EMBL/GenBank/DDBJ databases">
        <title>Anaerobic single-cell dispensing facilitates the cultivation of human gut bacteria.</title>
        <authorList>
            <person name="Afrizal A."/>
        </authorList>
    </citation>
    <scope>NUCLEOTIDE SEQUENCE [LARGE SCALE GENOMIC DNA]</scope>
    <source>
        <strain evidence="1 2">CLA-AA-H273</strain>
    </source>
</reference>
<dbReference type="RefSeq" id="WP_227733815.1">
    <property type="nucleotide sequence ID" value="NZ_JAJEPV010000051.1"/>
</dbReference>
<accession>A0AAE3D8T7</accession>
<evidence type="ECO:0000313" key="2">
    <source>
        <dbReference type="Proteomes" id="UP001197795"/>
    </source>
</evidence>
<gene>
    <name evidence="1" type="ORF">LKD75_15455</name>
</gene>
<name>A0AAE3D8T7_9FIRM</name>
<organism evidence="1 2">
    <name type="scientific">Waltera acetigignens</name>
    <dbReference type="NCBI Taxonomy" id="2981769"/>
    <lineage>
        <taxon>Bacteria</taxon>
        <taxon>Bacillati</taxon>
        <taxon>Bacillota</taxon>
        <taxon>Clostridia</taxon>
        <taxon>Lachnospirales</taxon>
        <taxon>Lachnospiraceae</taxon>
        <taxon>Waltera</taxon>
    </lineage>
</organism>
<dbReference type="EMBL" id="JAJEPV010000051">
    <property type="protein sequence ID" value="MCC2120962.1"/>
    <property type="molecule type" value="Genomic_DNA"/>
</dbReference>
<keyword evidence="2" id="KW-1185">Reference proteome</keyword>